<gene>
    <name evidence="1" type="ORF">HBF25_15720</name>
</gene>
<proteinExistence type="predicted"/>
<evidence type="ECO:0000313" key="1">
    <source>
        <dbReference type="EMBL" id="NII07832.1"/>
    </source>
</evidence>
<organism evidence="1 2">
    <name type="scientific">Luteibacter anthropi</name>
    <dbReference type="NCBI Taxonomy" id="564369"/>
    <lineage>
        <taxon>Bacteria</taxon>
        <taxon>Pseudomonadati</taxon>
        <taxon>Pseudomonadota</taxon>
        <taxon>Gammaproteobacteria</taxon>
        <taxon>Lysobacterales</taxon>
        <taxon>Rhodanobacteraceae</taxon>
        <taxon>Luteibacter</taxon>
    </lineage>
</organism>
<accession>A0A7X5UCK8</accession>
<evidence type="ECO:0000313" key="2">
    <source>
        <dbReference type="Proteomes" id="UP000490980"/>
    </source>
</evidence>
<dbReference type="EMBL" id="JAARLZ010000008">
    <property type="protein sequence ID" value="NII07832.1"/>
    <property type="molecule type" value="Genomic_DNA"/>
</dbReference>
<name>A0A7X5UCK8_9GAMM</name>
<comment type="caution">
    <text evidence="1">The sequence shown here is derived from an EMBL/GenBank/DDBJ whole genome shotgun (WGS) entry which is preliminary data.</text>
</comment>
<reference evidence="1 2" key="1">
    <citation type="submission" date="2020-03" db="EMBL/GenBank/DDBJ databases">
        <authorList>
            <person name="Lai Q."/>
        </authorList>
    </citation>
    <scope>NUCLEOTIDE SEQUENCE [LARGE SCALE GENOMIC DNA]</scope>
    <source>
        <strain evidence="1 2">CCUG 25036</strain>
    </source>
</reference>
<dbReference type="RefSeq" id="WP_166950015.1">
    <property type="nucleotide sequence ID" value="NZ_JAARLZ010000008.1"/>
</dbReference>
<dbReference type="AlphaFoldDB" id="A0A7X5UCK8"/>
<keyword evidence="2" id="KW-1185">Reference proteome</keyword>
<dbReference type="PROSITE" id="PS51257">
    <property type="entry name" value="PROKAR_LIPOPROTEIN"/>
    <property type="match status" value="1"/>
</dbReference>
<protein>
    <submittedName>
        <fullName evidence="1">Uncharacterized protein</fullName>
    </submittedName>
</protein>
<sequence length="594" mass="65421">MDAGKCILGFIMVAGLVMMGCSALQPGKPSPRDADAAVTEVRSSLVTTTDELGDDVARHVQSRYDESRTDCGSKTSPAFVCSGLLLRSTIYDDNYHSWMPNPQADAGGVVFSWLRQDTNFLTSGPSSNGFIIYPRSVSDAKGMTPLSVRCGFPLEAGSGGDDRCHFKWAPCHLMKPPVHTAFDWLAIFQEGPSPAPDDQCAFAVERGLPDTALAWMQIVGVRQALQAKRRNEIIVQSWRGTDEALMPVEAFFYRTSGNGDPGPSLDAARKDQRKFRDVSGRWIPVIRWLASDSVVGGARFSYDVADQAVLPGEGGGASVARYLQSRYDSSMASCPGAGATPSYACSGLLIRSTMYSDLYFSWRPNPATADWGVSFSWLRKDSNFADSYPTGNGFVVYPLLDAQRRGLAIFDVRCAFPRDAWSAGPDRCLWHQNGNGSRTMTKLCHLHDPAILTAADWKKAGYGDDENQCAFAVNEGYAGRADAWRQMIEVRKLDSVRWRNEIIVKAWTGLDDTSMPIEAFFYRPESRPDKPDPLAGARQDQRDFYKLTMRWVPVIRWDPTDSTQGGAKFSYRAVDQLIPPQTSSGRSVPAGSIH</sequence>
<dbReference type="Proteomes" id="UP000490980">
    <property type="component" value="Unassembled WGS sequence"/>
</dbReference>